<dbReference type="Proteomes" id="UP000298416">
    <property type="component" value="Unassembled WGS sequence"/>
</dbReference>
<feature type="domain" description="Gnk2-homologous" evidence="19">
    <location>
        <begin position="19"/>
        <end position="121"/>
    </location>
</feature>
<organism evidence="20">
    <name type="scientific">Salvia splendens</name>
    <name type="common">Scarlet sage</name>
    <dbReference type="NCBI Taxonomy" id="180675"/>
    <lineage>
        <taxon>Eukaryota</taxon>
        <taxon>Viridiplantae</taxon>
        <taxon>Streptophyta</taxon>
        <taxon>Embryophyta</taxon>
        <taxon>Tracheophyta</taxon>
        <taxon>Spermatophyta</taxon>
        <taxon>Magnoliopsida</taxon>
        <taxon>eudicotyledons</taxon>
        <taxon>Gunneridae</taxon>
        <taxon>Pentapetalae</taxon>
        <taxon>asterids</taxon>
        <taxon>lamiids</taxon>
        <taxon>Lamiales</taxon>
        <taxon>Lamiaceae</taxon>
        <taxon>Nepetoideae</taxon>
        <taxon>Mentheae</taxon>
        <taxon>Salviinae</taxon>
        <taxon>Salvia</taxon>
        <taxon>Salvia subgen. Calosphace</taxon>
        <taxon>core Calosphace</taxon>
    </lineage>
</organism>
<reference evidence="20" key="1">
    <citation type="submission" date="2018-01" db="EMBL/GenBank/DDBJ databases">
        <authorList>
            <person name="Mao J.F."/>
        </authorList>
    </citation>
    <scope>NUCLEOTIDE SEQUENCE</scope>
    <source>
        <strain evidence="20">Huo1</strain>
        <tissue evidence="20">Leaf</tissue>
    </source>
</reference>
<evidence type="ECO:0000256" key="2">
    <source>
        <dbReference type="ARBA" id="ARBA00022527"/>
    </source>
</evidence>
<evidence type="ECO:0000256" key="14">
    <source>
        <dbReference type="ARBA" id="ARBA00023180"/>
    </source>
</evidence>
<dbReference type="AlphaFoldDB" id="A0A8X8ZK15"/>
<keyword evidence="12 16" id="KW-0472">Membrane</keyword>
<evidence type="ECO:0000256" key="17">
    <source>
        <dbReference type="SAM" id="SignalP"/>
    </source>
</evidence>
<accession>A0A8X8ZK15</accession>
<feature type="binding site" evidence="15">
    <location>
        <position position="384"/>
    </location>
    <ligand>
        <name>ATP</name>
        <dbReference type="ChEBI" id="CHEBI:30616"/>
    </ligand>
</feature>
<evidence type="ECO:0000256" key="9">
    <source>
        <dbReference type="ARBA" id="ARBA00022777"/>
    </source>
</evidence>
<dbReference type="GO" id="GO:0004674">
    <property type="term" value="F:protein serine/threonine kinase activity"/>
    <property type="evidence" value="ECO:0007669"/>
    <property type="project" value="UniProtKB-KW"/>
</dbReference>
<feature type="domain" description="Gnk2-homologous" evidence="19">
    <location>
        <begin position="151"/>
        <end position="256"/>
    </location>
</feature>
<dbReference type="InterPro" id="IPR011009">
    <property type="entry name" value="Kinase-like_dom_sf"/>
</dbReference>
<evidence type="ECO:0000256" key="10">
    <source>
        <dbReference type="ARBA" id="ARBA00022840"/>
    </source>
</evidence>
<keyword evidence="13" id="KW-0675">Receptor</keyword>
<keyword evidence="21" id="KW-1185">Reference proteome</keyword>
<keyword evidence="2" id="KW-0723">Serine/threonine-protein kinase</keyword>
<feature type="domain" description="Protein kinase" evidence="18">
    <location>
        <begin position="356"/>
        <end position="636"/>
    </location>
</feature>
<dbReference type="GO" id="GO:0005524">
    <property type="term" value="F:ATP binding"/>
    <property type="evidence" value="ECO:0007669"/>
    <property type="project" value="UniProtKB-UniRule"/>
</dbReference>
<dbReference type="Gene3D" id="3.30.200.20">
    <property type="entry name" value="Phosphorylase Kinase, domain 1"/>
    <property type="match status" value="1"/>
</dbReference>
<name>A0A8X8ZK15_SALSN</name>
<dbReference type="Pfam" id="PF01657">
    <property type="entry name" value="Stress-antifung"/>
    <property type="match status" value="2"/>
</dbReference>
<dbReference type="InterPro" id="IPR008271">
    <property type="entry name" value="Ser/Thr_kinase_AS"/>
</dbReference>
<dbReference type="PANTHER" id="PTHR27002">
    <property type="entry name" value="RECEPTOR-LIKE SERINE/THREONINE-PROTEIN KINASE SD1-8"/>
    <property type="match status" value="1"/>
</dbReference>
<dbReference type="SMART" id="SM00220">
    <property type="entry name" value="S_TKc"/>
    <property type="match status" value="1"/>
</dbReference>
<evidence type="ECO:0000256" key="8">
    <source>
        <dbReference type="ARBA" id="ARBA00022741"/>
    </source>
</evidence>
<dbReference type="PROSITE" id="PS00107">
    <property type="entry name" value="PROTEIN_KINASE_ATP"/>
    <property type="match status" value="1"/>
</dbReference>
<dbReference type="PROSITE" id="PS51473">
    <property type="entry name" value="GNK2"/>
    <property type="match status" value="2"/>
</dbReference>
<evidence type="ECO:0000256" key="12">
    <source>
        <dbReference type="ARBA" id="ARBA00023136"/>
    </source>
</evidence>
<evidence type="ECO:0000256" key="4">
    <source>
        <dbReference type="ARBA" id="ARBA00022679"/>
    </source>
</evidence>
<feature type="transmembrane region" description="Helical" evidence="16">
    <location>
        <begin position="294"/>
        <end position="315"/>
    </location>
</feature>
<keyword evidence="4" id="KW-0808">Transferase</keyword>
<gene>
    <name evidence="20" type="ORF">SASPL_130553</name>
</gene>
<reference evidence="20" key="2">
    <citation type="submission" date="2020-08" db="EMBL/GenBank/DDBJ databases">
        <title>Plant Genome Project.</title>
        <authorList>
            <person name="Zhang R.-G."/>
        </authorList>
    </citation>
    <scope>NUCLEOTIDE SEQUENCE</scope>
    <source>
        <strain evidence="20">Huo1</strain>
        <tissue evidence="20">Leaf</tissue>
    </source>
</reference>
<evidence type="ECO:0000256" key="3">
    <source>
        <dbReference type="ARBA" id="ARBA00022553"/>
    </source>
</evidence>
<keyword evidence="11 16" id="KW-1133">Transmembrane helix</keyword>
<dbReference type="FunFam" id="1.10.510.10:FF:000343">
    <property type="entry name" value="Cysteine-rich receptor-like protein kinase 28"/>
    <property type="match status" value="1"/>
</dbReference>
<sequence length="680" mass="75827">MTSRTCVLLFILAILSRAVTAQNYGCFSGNYTTNGTYSTNLNSIITSFPLNIQDNGFYNGTAGQAPDRAYATALCRTDFQLEECRTCLRDAAPELLRLCPNRRQGILFSDKCTLNYSDESLADGAATDGYTILIRSPQTARNPEQFNQVTENRMQKIKDNCKLNHYIFQHQKLWGLLKDLRTQAATGGPLMKTAAGNETGPSFQDIFALVQCGADLSEAGCERCLISAEQFVCCENNTAVVVLMPRCTLQYDVAPFYNITRIQEVRAIISPLPPPPPPLPVPPPSSPSNTKRTMIIILVPIVASLFLAACVCIIVRKRFEKKTEDVTTLQGEEEDVSAETSFLYDFKQLVAATNNFSTSNKLGEGGFGAVYKGKLGSGQQIAVKRLSRNSGQGELEFKNEVFLMAKLQHSNLVRLLGFSLQGSERLLVYEFVQNGSLDCFLFDPMKRSLINWESRYKIIKGIAKGLVYLHEESCIRIIHRDLKASNILLDGDKNPKISDFGMARLFQQDETRGNTRRIVGTYGYMAPEYARHGDFSIKSDVFSFGVLVLEIICGQSNNSFKNVENGENVEYMLSYAWRNWCAGRGRKLIDPALMSASTTPIHDVMRCIHIGLLCVQKNARDRPPMASVLVMLHSFSATFSVPLEPAFFVPHGNKELARSLEIKPTEFSKNEASITEFYPR</sequence>
<feature type="signal peptide" evidence="17">
    <location>
        <begin position="1"/>
        <end position="21"/>
    </location>
</feature>
<evidence type="ECO:0000256" key="5">
    <source>
        <dbReference type="ARBA" id="ARBA00022692"/>
    </source>
</evidence>
<evidence type="ECO:0000259" key="19">
    <source>
        <dbReference type="PROSITE" id="PS51473"/>
    </source>
</evidence>
<dbReference type="InterPro" id="IPR000719">
    <property type="entry name" value="Prot_kinase_dom"/>
</dbReference>
<dbReference type="GO" id="GO:0009737">
    <property type="term" value="P:response to abscisic acid"/>
    <property type="evidence" value="ECO:0007669"/>
    <property type="project" value="UniProtKB-ARBA"/>
</dbReference>
<dbReference type="PROSITE" id="PS00108">
    <property type="entry name" value="PROTEIN_KINASE_ST"/>
    <property type="match status" value="1"/>
</dbReference>
<comment type="subcellular location">
    <subcellularLocation>
        <location evidence="1">Membrane</location>
        <topology evidence="1">Single-pass membrane protein</topology>
    </subcellularLocation>
</comment>
<comment type="caution">
    <text evidence="20">The sequence shown here is derived from an EMBL/GenBank/DDBJ whole genome shotgun (WGS) entry which is preliminary data.</text>
</comment>
<keyword evidence="14" id="KW-0325">Glycoprotein</keyword>
<dbReference type="SUPFAM" id="SSF56112">
    <property type="entry name" value="Protein kinase-like (PK-like)"/>
    <property type="match status" value="1"/>
</dbReference>
<dbReference type="PROSITE" id="PS50011">
    <property type="entry name" value="PROTEIN_KINASE_DOM"/>
    <property type="match status" value="1"/>
</dbReference>
<evidence type="ECO:0000256" key="1">
    <source>
        <dbReference type="ARBA" id="ARBA00004167"/>
    </source>
</evidence>
<evidence type="ECO:0000256" key="6">
    <source>
        <dbReference type="ARBA" id="ARBA00022729"/>
    </source>
</evidence>
<keyword evidence="9" id="KW-0418">Kinase</keyword>
<evidence type="ECO:0000313" key="20">
    <source>
        <dbReference type="EMBL" id="KAG6407561.1"/>
    </source>
</evidence>
<dbReference type="EMBL" id="PNBA02000011">
    <property type="protein sequence ID" value="KAG6407561.1"/>
    <property type="molecule type" value="Genomic_DNA"/>
</dbReference>
<protein>
    <submittedName>
        <fullName evidence="20">Uncharacterized protein</fullName>
    </submittedName>
</protein>
<dbReference type="CDD" id="cd23509">
    <property type="entry name" value="Gnk2-like"/>
    <property type="match status" value="2"/>
</dbReference>
<dbReference type="InterPro" id="IPR002902">
    <property type="entry name" value="GNK2"/>
</dbReference>
<evidence type="ECO:0000256" key="16">
    <source>
        <dbReference type="SAM" id="Phobius"/>
    </source>
</evidence>
<dbReference type="CDD" id="cd14066">
    <property type="entry name" value="STKc_IRAK"/>
    <property type="match status" value="1"/>
</dbReference>
<keyword evidence="5 16" id="KW-0812">Transmembrane</keyword>
<dbReference type="FunFam" id="3.30.200.20:FF:000142">
    <property type="entry name" value="Cysteine-rich receptor-like protein kinase 10"/>
    <property type="match status" value="1"/>
</dbReference>
<evidence type="ECO:0000313" key="21">
    <source>
        <dbReference type="Proteomes" id="UP000298416"/>
    </source>
</evidence>
<dbReference type="InterPro" id="IPR017441">
    <property type="entry name" value="Protein_kinase_ATP_BS"/>
</dbReference>
<feature type="chain" id="PRO_5036497056" evidence="17">
    <location>
        <begin position="22"/>
        <end position="680"/>
    </location>
</feature>
<keyword evidence="7" id="KW-0677">Repeat</keyword>
<evidence type="ECO:0000256" key="13">
    <source>
        <dbReference type="ARBA" id="ARBA00023170"/>
    </source>
</evidence>
<dbReference type="Gene3D" id="1.10.510.10">
    <property type="entry name" value="Transferase(Phosphotransferase) domain 1"/>
    <property type="match status" value="1"/>
</dbReference>
<keyword evidence="8 15" id="KW-0547">Nucleotide-binding</keyword>
<dbReference type="Gene3D" id="3.30.430.20">
    <property type="entry name" value="Gnk2 domain, C-X8-C-X2-C motif"/>
    <property type="match status" value="2"/>
</dbReference>
<dbReference type="InterPro" id="IPR001245">
    <property type="entry name" value="Ser-Thr/Tyr_kinase_cat_dom"/>
</dbReference>
<keyword evidence="10 15" id="KW-0067">ATP-binding</keyword>
<evidence type="ECO:0000259" key="18">
    <source>
        <dbReference type="PROSITE" id="PS50011"/>
    </source>
</evidence>
<evidence type="ECO:0000256" key="7">
    <source>
        <dbReference type="ARBA" id="ARBA00022737"/>
    </source>
</evidence>
<dbReference type="GO" id="GO:0005886">
    <property type="term" value="C:plasma membrane"/>
    <property type="evidence" value="ECO:0007669"/>
    <property type="project" value="TreeGrafter"/>
</dbReference>
<proteinExistence type="predicted"/>
<dbReference type="Pfam" id="PF07714">
    <property type="entry name" value="PK_Tyr_Ser-Thr"/>
    <property type="match status" value="1"/>
</dbReference>
<evidence type="ECO:0000256" key="15">
    <source>
        <dbReference type="PROSITE-ProRule" id="PRU10141"/>
    </source>
</evidence>
<dbReference type="PANTHER" id="PTHR27002:SF980">
    <property type="entry name" value="CYSTEINE-RICH RECEPTOR-LIKE PROTEIN KINASE 10 ISOFORM X1"/>
    <property type="match status" value="1"/>
</dbReference>
<keyword evidence="3" id="KW-0597">Phosphoprotein</keyword>
<evidence type="ECO:0000256" key="11">
    <source>
        <dbReference type="ARBA" id="ARBA00022989"/>
    </source>
</evidence>
<keyword evidence="6 17" id="KW-0732">Signal</keyword>
<dbReference type="InterPro" id="IPR038408">
    <property type="entry name" value="GNK2_sf"/>
</dbReference>